<evidence type="ECO:0000313" key="1">
    <source>
        <dbReference type="EMBL" id="KAA3483533.1"/>
    </source>
</evidence>
<evidence type="ECO:0000313" key="2">
    <source>
        <dbReference type="Proteomes" id="UP000325315"/>
    </source>
</evidence>
<dbReference type="EMBL" id="SMMG02000002">
    <property type="protein sequence ID" value="KAA3483533.1"/>
    <property type="molecule type" value="Genomic_DNA"/>
</dbReference>
<keyword evidence="2" id="KW-1185">Reference proteome</keyword>
<comment type="caution">
    <text evidence="1">The sequence shown here is derived from an EMBL/GenBank/DDBJ whole genome shotgun (WGS) entry which is preliminary data.</text>
</comment>
<name>A0A5B6WQ55_9ROSI</name>
<accession>A0A5B6WQ55</accession>
<dbReference type="OrthoDB" id="1000633at2759"/>
<dbReference type="AlphaFoldDB" id="A0A5B6WQ55"/>
<gene>
    <name evidence="1" type="ORF">EPI10_005695</name>
</gene>
<proteinExistence type="predicted"/>
<dbReference type="Proteomes" id="UP000325315">
    <property type="component" value="Unassembled WGS sequence"/>
</dbReference>
<protein>
    <submittedName>
        <fullName evidence="1">Uncharacterized protein</fullName>
    </submittedName>
</protein>
<reference evidence="2" key="1">
    <citation type="journal article" date="2019" name="Plant Biotechnol. J.">
        <title>Genome sequencing of the Australian wild diploid species Gossypium australe highlights disease resistance and delayed gland morphogenesis.</title>
        <authorList>
            <person name="Cai Y."/>
            <person name="Cai X."/>
            <person name="Wang Q."/>
            <person name="Wang P."/>
            <person name="Zhang Y."/>
            <person name="Cai C."/>
            <person name="Xu Y."/>
            <person name="Wang K."/>
            <person name="Zhou Z."/>
            <person name="Wang C."/>
            <person name="Geng S."/>
            <person name="Li B."/>
            <person name="Dong Q."/>
            <person name="Hou Y."/>
            <person name="Wang H."/>
            <person name="Ai P."/>
            <person name="Liu Z."/>
            <person name="Yi F."/>
            <person name="Sun M."/>
            <person name="An G."/>
            <person name="Cheng J."/>
            <person name="Zhang Y."/>
            <person name="Shi Q."/>
            <person name="Xie Y."/>
            <person name="Shi X."/>
            <person name="Chang Y."/>
            <person name="Huang F."/>
            <person name="Chen Y."/>
            <person name="Hong S."/>
            <person name="Mi L."/>
            <person name="Sun Q."/>
            <person name="Zhang L."/>
            <person name="Zhou B."/>
            <person name="Peng R."/>
            <person name="Zhang X."/>
            <person name="Liu F."/>
        </authorList>
    </citation>
    <scope>NUCLEOTIDE SEQUENCE [LARGE SCALE GENOMIC DNA]</scope>
    <source>
        <strain evidence="2">cv. PA1801</strain>
    </source>
</reference>
<sequence>MQDRHPFAFESRKLNEIDWRYTVTFDSTMEYKSGSANTMVNALSRKMEFAAISQPDSSIGAHSRGIFP</sequence>
<organism evidence="1 2">
    <name type="scientific">Gossypium australe</name>
    <dbReference type="NCBI Taxonomy" id="47621"/>
    <lineage>
        <taxon>Eukaryota</taxon>
        <taxon>Viridiplantae</taxon>
        <taxon>Streptophyta</taxon>
        <taxon>Embryophyta</taxon>
        <taxon>Tracheophyta</taxon>
        <taxon>Spermatophyta</taxon>
        <taxon>Magnoliopsida</taxon>
        <taxon>eudicotyledons</taxon>
        <taxon>Gunneridae</taxon>
        <taxon>Pentapetalae</taxon>
        <taxon>rosids</taxon>
        <taxon>malvids</taxon>
        <taxon>Malvales</taxon>
        <taxon>Malvaceae</taxon>
        <taxon>Malvoideae</taxon>
        <taxon>Gossypium</taxon>
    </lineage>
</organism>